<organism evidence="2">
    <name type="scientific">human gut metagenome</name>
    <dbReference type="NCBI Taxonomy" id="408170"/>
    <lineage>
        <taxon>unclassified sequences</taxon>
        <taxon>metagenomes</taxon>
        <taxon>organismal metagenomes</taxon>
    </lineage>
</organism>
<keyword evidence="2" id="KW-0378">Hydrolase</keyword>
<comment type="caution">
    <text evidence="2">The sequence shown here is derived from an EMBL/GenBank/DDBJ whole genome shotgun (WGS) entry which is preliminary data.</text>
</comment>
<evidence type="ECO:0000256" key="1">
    <source>
        <dbReference type="SAM" id="MobiDB-lite"/>
    </source>
</evidence>
<reference evidence="2" key="1">
    <citation type="submission" date="2013-12" db="EMBL/GenBank/DDBJ databases">
        <title>A Varibaculum cambriense genome reconstructed from a premature infant gut community with otherwise low bacterial novelty that shifts toward anaerobic metabolism during the third week of life.</title>
        <authorList>
            <person name="Brown C.T."/>
            <person name="Sharon I."/>
            <person name="Thomas B.C."/>
            <person name="Castelle C.J."/>
            <person name="Morowitz M.J."/>
            <person name="Banfield J.F."/>
        </authorList>
    </citation>
    <scope>NUCLEOTIDE SEQUENCE</scope>
</reference>
<proteinExistence type="predicted"/>
<gene>
    <name evidence="2" type="ORF">Q604_UNBC06342G0001</name>
</gene>
<feature type="non-terminal residue" evidence="2">
    <location>
        <position position="1"/>
    </location>
</feature>
<keyword evidence="2" id="KW-0067">ATP-binding</keyword>
<feature type="region of interest" description="Disordered" evidence="1">
    <location>
        <begin position="27"/>
        <end position="56"/>
    </location>
</feature>
<sequence length="56" mass="5731">NPGVLPEPHVLVVDEAHELADRVRSQGTVSLSAGAEADEPKPVEESAAAGEDLAEA</sequence>
<dbReference type="Gene3D" id="3.40.50.300">
    <property type="entry name" value="P-loop containing nucleotide triphosphate hydrolases"/>
    <property type="match status" value="1"/>
</dbReference>
<protein>
    <submittedName>
        <fullName evidence="2">ATP-dependent DNA helicase</fullName>
    </submittedName>
</protein>
<name>W1YBP7_9ZZZZ</name>
<keyword evidence="2" id="KW-0347">Helicase</keyword>
<dbReference type="GO" id="GO:0004386">
    <property type="term" value="F:helicase activity"/>
    <property type="evidence" value="ECO:0007669"/>
    <property type="project" value="UniProtKB-KW"/>
</dbReference>
<dbReference type="AlphaFoldDB" id="W1YBP7"/>
<keyword evidence="2" id="KW-0547">Nucleotide-binding</keyword>
<evidence type="ECO:0000313" key="2">
    <source>
        <dbReference type="EMBL" id="ETJ39781.1"/>
    </source>
</evidence>
<dbReference type="InterPro" id="IPR027417">
    <property type="entry name" value="P-loop_NTPase"/>
</dbReference>
<accession>W1YBP7</accession>
<dbReference type="EMBL" id="AZMM01006342">
    <property type="protein sequence ID" value="ETJ39781.1"/>
    <property type="molecule type" value="Genomic_DNA"/>
</dbReference>